<comment type="caution">
    <text evidence="2">The sequence shown here is derived from an EMBL/GenBank/DDBJ whole genome shotgun (WGS) entry which is preliminary data.</text>
</comment>
<reference evidence="2" key="1">
    <citation type="submission" date="2020-10" db="EMBL/GenBank/DDBJ databases">
        <authorList>
            <person name="Gilroy R."/>
        </authorList>
    </citation>
    <scope>NUCLEOTIDE SEQUENCE</scope>
    <source>
        <strain evidence="2">CHK189-12415</strain>
    </source>
</reference>
<proteinExistence type="predicted"/>
<gene>
    <name evidence="2" type="ORF">IAB37_05545</name>
</gene>
<organism evidence="2 3">
    <name type="scientific">Candidatus Faecivivens stercoravium</name>
    <dbReference type="NCBI Taxonomy" id="2840803"/>
    <lineage>
        <taxon>Bacteria</taxon>
        <taxon>Bacillati</taxon>
        <taxon>Bacillota</taxon>
        <taxon>Clostridia</taxon>
        <taxon>Eubacteriales</taxon>
        <taxon>Oscillospiraceae</taxon>
        <taxon>Oscillospiraceae incertae sedis</taxon>
        <taxon>Candidatus Faecivivens</taxon>
    </lineage>
</organism>
<feature type="domain" description="YqbQ/XkdQ" evidence="1">
    <location>
        <begin position="21"/>
        <end position="234"/>
    </location>
</feature>
<evidence type="ECO:0000313" key="2">
    <source>
        <dbReference type="EMBL" id="HIR61020.1"/>
    </source>
</evidence>
<dbReference type="InterPro" id="IPR056937">
    <property type="entry name" value="YqbQ/XkdQ"/>
</dbReference>
<evidence type="ECO:0000313" key="3">
    <source>
        <dbReference type="Proteomes" id="UP000824241"/>
    </source>
</evidence>
<sequence length="234" mass="25591">MDIKLIITGDGRTAELPCGSVTLKSKRLAAAGTMEVFTPDKSVPLRCGMEARLSVEGTDVFAGYLFTVGAERGGRTLIAADSMRYLLCKDTKAYVNLSAAEIVRDICGERGLTLGTAEDGGVKLEELTCDQQTLLDIISTAIDESEKMGGGRLTLFDDAGVLRLMREENLRTGLTLTGENCLSGYLATEEIGQDTYNRIQLVRKNRKTGRREFFVKEDAGSIERWGVLQYSENV</sequence>
<reference evidence="2" key="2">
    <citation type="journal article" date="2021" name="PeerJ">
        <title>Extensive microbial diversity within the chicken gut microbiome revealed by metagenomics and culture.</title>
        <authorList>
            <person name="Gilroy R."/>
            <person name="Ravi A."/>
            <person name="Getino M."/>
            <person name="Pursley I."/>
            <person name="Horton D.L."/>
            <person name="Alikhan N.F."/>
            <person name="Baker D."/>
            <person name="Gharbi K."/>
            <person name="Hall N."/>
            <person name="Watson M."/>
            <person name="Adriaenssens E.M."/>
            <person name="Foster-Nyarko E."/>
            <person name="Jarju S."/>
            <person name="Secka A."/>
            <person name="Antonio M."/>
            <person name="Oren A."/>
            <person name="Chaudhuri R.R."/>
            <person name="La Ragione R."/>
            <person name="Hildebrand F."/>
            <person name="Pallen M.J."/>
        </authorList>
    </citation>
    <scope>NUCLEOTIDE SEQUENCE</scope>
    <source>
        <strain evidence="2">CHK189-12415</strain>
    </source>
</reference>
<feature type="non-terminal residue" evidence="2">
    <location>
        <position position="234"/>
    </location>
</feature>
<dbReference type="Proteomes" id="UP000824241">
    <property type="component" value="Unassembled WGS sequence"/>
</dbReference>
<dbReference type="AlphaFoldDB" id="A0A9D1DXI7"/>
<name>A0A9D1DXI7_9FIRM</name>
<evidence type="ECO:0000259" key="1">
    <source>
        <dbReference type="Pfam" id="PF24032"/>
    </source>
</evidence>
<dbReference type="EMBL" id="DVHA01000177">
    <property type="protein sequence ID" value="HIR61020.1"/>
    <property type="molecule type" value="Genomic_DNA"/>
</dbReference>
<protein>
    <recommendedName>
        <fullName evidence="1">YqbQ/XkdQ domain-containing protein</fullName>
    </recommendedName>
</protein>
<dbReference type="Pfam" id="PF24032">
    <property type="entry name" value="YQBQ"/>
    <property type="match status" value="1"/>
</dbReference>
<dbReference type="SUPFAM" id="SSF69279">
    <property type="entry name" value="Phage tail proteins"/>
    <property type="match status" value="1"/>
</dbReference>
<accession>A0A9D1DXI7</accession>